<name>A0A1G8GX98_9NOCA</name>
<feature type="region of interest" description="Disordered" evidence="1">
    <location>
        <begin position="40"/>
        <end position="60"/>
    </location>
</feature>
<protein>
    <submittedName>
        <fullName evidence="3">Uncharacterized protein</fullName>
    </submittedName>
</protein>
<evidence type="ECO:0000256" key="2">
    <source>
        <dbReference type="SAM" id="Phobius"/>
    </source>
</evidence>
<dbReference type="EMBL" id="FNDN01000004">
    <property type="protein sequence ID" value="SDH99023.1"/>
    <property type="molecule type" value="Genomic_DNA"/>
</dbReference>
<sequence length="60" mass="6129">MGRCRTVRQNDGVTDSPARLLAVLVAVLAAVGLLVWARSGGGVSPAEWRGDVVGPDDLAG</sequence>
<accession>A0A1G8GX98</accession>
<evidence type="ECO:0000313" key="4">
    <source>
        <dbReference type="Proteomes" id="UP000183263"/>
    </source>
</evidence>
<proteinExistence type="predicted"/>
<keyword evidence="2" id="KW-0472">Membrane</keyword>
<gene>
    <name evidence="3" type="ORF">SAMN05444695_104235</name>
</gene>
<reference evidence="3 4" key="1">
    <citation type="submission" date="2016-10" db="EMBL/GenBank/DDBJ databases">
        <authorList>
            <person name="de Groot N.N."/>
        </authorList>
    </citation>
    <scope>NUCLEOTIDE SEQUENCE [LARGE SCALE GENOMIC DNA]</scope>
    <source>
        <strain evidence="3 4">DSM 44892</strain>
    </source>
</reference>
<dbReference type="Proteomes" id="UP000183263">
    <property type="component" value="Unassembled WGS sequence"/>
</dbReference>
<keyword evidence="2" id="KW-0812">Transmembrane</keyword>
<keyword evidence="4" id="KW-1185">Reference proteome</keyword>
<evidence type="ECO:0000313" key="3">
    <source>
        <dbReference type="EMBL" id="SDH99023.1"/>
    </source>
</evidence>
<evidence type="ECO:0000256" key="1">
    <source>
        <dbReference type="SAM" id="MobiDB-lite"/>
    </source>
</evidence>
<dbReference type="AlphaFoldDB" id="A0A1G8GX98"/>
<keyword evidence="2" id="KW-1133">Transmembrane helix</keyword>
<feature type="transmembrane region" description="Helical" evidence="2">
    <location>
        <begin position="20"/>
        <end position="37"/>
    </location>
</feature>
<organism evidence="3 4">
    <name type="scientific">Rhodococcus triatomae</name>
    <dbReference type="NCBI Taxonomy" id="300028"/>
    <lineage>
        <taxon>Bacteria</taxon>
        <taxon>Bacillati</taxon>
        <taxon>Actinomycetota</taxon>
        <taxon>Actinomycetes</taxon>
        <taxon>Mycobacteriales</taxon>
        <taxon>Nocardiaceae</taxon>
        <taxon>Rhodococcus</taxon>
    </lineage>
</organism>